<evidence type="ECO:0000256" key="4">
    <source>
        <dbReference type="ARBA" id="ARBA00022679"/>
    </source>
</evidence>
<evidence type="ECO:0000256" key="8">
    <source>
        <dbReference type="ARBA" id="ARBA00023163"/>
    </source>
</evidence>
<dbReference type="FunFam" id="3.40.640.10:FF:000023">
    <property type="entry name" value="Transcriptional regulator, GntR family"/>
    <property type="match status" value="1"/>
</dbReference>
<protein>
    <submittedName>
        <fullName evidence="10">PLP-dependent aminotransferase family protein</fullName>
    </submittedName>
</protein>
<dbReference type="Gene3D" id="1.10.10.10">
    <property type="entry name" value="Winged helix-like DNA-binding domain superfamily/Winged helix DNA-binding domain"/>
    <property type="match status" value="1"/>
</dbReference>
<comment type="cofactor">
    <cofactor evidence="1">
        <name>pyridoxal 5'-phosphate</name>
        <dbReference type="ChEBI" id="CHEBI:597326"/>
    </cofactor>
</comment>
<dbReference type="Pfam" id="PF00392">
    <property type="entry name" value="GntR"/>
    <property type="match status" value="1"/>
</dbReference>
<keyword evidence="8" id="KW-0804">Transcription</keyword>
<organism evidence="10 11">
    <name type="scientific">Bacillus spizizenii</name>
    <name type="common">Bacillus subtilis subsp. spizizenii</name>
    <dbReference type="NCBI Taxonomy" id="96241"/>
    <lineage>
        <taxon>Bacteria</taxon>
        <taxon>Bacillati</taxon>
        <taxon>Bacillota</taxon>
        <taxon>Bacilli</taxon>
        <taxon>Bacillales</taxon>
        <taxon>Bacillaceae</taxon>
        <taxon>Bacillus</taxon>
    </lineage>
</organism>
<evidence type="ECO:0000313" key="11">
    <source>
        <dbReference type="Proteomes" id="UP001078573"/>
    </source>
</evidence>
<comment type="caution">
    <text evidence="10">The sequence shown here is derived from an EMBL/GenBank/DDBJ whole genome shotgun (WGS) entry which is preliminary data.</text>
</comment>
<dbReference type="CDD" id="cd00609">
    <property type="entry name" value="AAT_like"/>
    <property type="match status" value="1"/>
</dbReference>
<dbReference type="InterPro" id="IPR015422">
    <property type="entry name" value="PyrdxlP-dep_Trfase_small"/>
</dbReference>
<gene>
    <name evidence="10" type="ORF">MOC89_15380</name>
</gene>
<dbReference type="InterPro" id="IPR051446">
    <property type="entry name" value="HTH_trans_reg/aminotransferase"/>
</dbReference>
<comment type="similarity">
    <text evidence="2">In the C-terminal section; belongs to the class-I pyridoxal-phosphate-dependent aminotransferase family.</text>
</comment>
<evidence type="ECO:0000256" key="5">
    <source>
        <dbReference type="ARBA" id="ARBA00022898"/>
    </source>
</evidence>
<dbReference type="InterPro" id="IPR036388">
    <property type="entry name" value="WH-like_DNA-bd_sf"/>
</dbReference>
<evidence type="ECO:0000256" key="1">
    <source>
        <dbReference type="ARBA" id="ARBA00001933"/>
    </source>
</evidence>
<evidence type="ECO:0000256" key="7">
    <source>
        <dbReference type="ARBA" id="ARBA00023125"/>
    </source>
</evidence>
<sequence>MYNVKKGGTTMSQWQPSRDSDIPLHRQIEQYMKDKILHGEWAVGTKIPSQRTLADMFQVNRSTVTTAIDELTSQGLLEGRRGGGTKVVNSTWSVLAAEPPLDWSDFVRSGIHHPNSSIIQDINQNEPRADIIRLGTGELSPNLLPVDTMRRMFQQINPHALSLGYEQPKGNPKLREAVADHLKGKQIHVSPSSILIVSGALQALQLISLGLLKRGSVILTEKPSYLQSLHVFQSAGMRLRGLPMDEEGIKAGLVSSYRKQYGGQLLYTIPSFHNPTGTVMSKQRRKEITGLSKKEQLPIIEDDAYGDLWFEEKPPQPLKAMDHEGNILYLGTFSKTVSPGLRIGWLAGPEPVIERLADIKMQTDYGSSGLSQWAAAEWLSQGYYEEHLTWIRRALKQRRDAAVHFLKRYAGDIATWQIPAGGFYIWVTFHKALPISRFFHELLKQQVLVNPGSIYDGEDRNSIRLSYSYASLADLETGIKAAADTARRLMS</sequence>
<dbReference type="Proteomes" id="UP001078573">
    <property type="component" value="Unassembled WGS sequence"/>
</dbReference>
<dbReference type="InterPro" id="IPR004839">
    <property type="entry name" value="Aminotransferase_I/II_large"/>
</dbReference>
<keyword evidence="5" id="KW-0663">Pyridoxal phosphate</keyword>
<keyword evidence="6" id="KW-0805">Transcription regulation</keyword>
<keyword evidence="4" id="KW-0808">Transferase</keyword>
<dbReference type="FunFam" id="1.10.10.10:FF:000079">
    <property type="entry name" value="GntR family transcriptional regulator"/>
    <property type="match status" value="1"/>
</dbReference>
<feature type="domain" description="HTH gntR-type" evidence="9">
    <location>
        <begin position="22"/>
        <end position="90"/>
    </location>
</feature>
<dbReference type="PANTHER" id="PTHR46577">
    <property type="entry name" value="HTH-TYPE TRANSCRIPTIONAL REGULATORY PROTEIN GABR"/>
    <property type="match status" value="1"/>
</dbReference>
<reference evidence="10" key="1">
    <citation type="submission" date="2022-02" db="EMBL/GenBank/DDBJ databases">
        <title>Crop Bioprotection Bacillus Genome Sequencing.</title>
        <authorList>
            <person name="Dunlap C."/>
        </authorList>
    </citation>
    <scope>NUCLEOTIDE SEQUENCE</scope>
    <source>
        <strain evidence="10">WR1O2A-53</strain>
    </source>
</reference>
<dbReference type="SUPFAM" id="SSF46785">
    <property type="entry name" value="Winged helix' DNA-binding domain"/>
    <property type="match status" value="1"/>
</dbReference>
<dbReference type="InterPro" id="IPR015424">
    <property type="entry name" value="PyrdxlP-dep_Trfase"/>
</dbReference>
<dbReference type="SUPFAM" id="SSF53383">
    <property type="entry name" value="PLP-dependent transferases"/>
    <property type="match status" value="1"/>
</dbReference>
<evidence type="ECO:0000259" key="9">
    <source>
        <dbReference type="PROSITE" id="PS50949"/>
    </source>
</evidence>
<evidence type="ECO:0000256" key="6">
    <source>
        <dbReference type="ARBA" id="ARBA00023015"/>
    </source>
</evidence>
<dbReference type="GO" id="GO:0003700">
    <property type="term" value="F:DNA-binding transcription factor activity"/>
    <property type="evidence" value="ECO:0007669"/>
    <property type="project" value="InterPro"/>
</dbReference>
<keyword evidence="7" id="KW-0238">DNA-binding</keyword>
<dbReference type="PANTHER" id="PTHR46577:SF2">
    <property type="entry name" value="TRANSCRIPTIONAL REGULATORY PROTEIN"/>
    <property type="match status" value="1"/>
</dbReference>
<dbReference type="GO" id="GO:0008483">
    <property type="term" value="F:transaminase activity"/>
    <property type="evidence" value="ECO:0007669"/>
    <property type="project" value="UniProtKB-KW"/>
</dbReference>
<dbReference type="InterPro" id="IPR015421">
    <property type="entry name" value="PyrdxlP-dep_Trfase_major"/>
</dbReference>
<keyword evidence="3 10" id="KW-0032">Aminotransferase</keyword>
<dbReference type="SMART" id="SM00345">
    <property type="entry name" value="HTH_GNTR"/>
    <property type="match status" value="1"/>
</dbReference>
<dbReference type="Pfam" id="PF00155">
    <property type="entry name" value="Aminotran_1_2"/>
    <property type="match status" value="1"/>
</dbReference>
<evidence type="ECO:0000256" key="3">
    <source>
        <dbReference type="ARBA" id="ARBA00022576"/>
    </source>
</evidence>
<dbReference type="Gene3D" id="3.40.640.10">
    <property type="entry name" value="Type I PLP-dependent aspartate aminotransferase-like (Major domain)"/>
    <property type="match status" value="1"/>
</dbReference>
<dbReference type="CDD" id="cd07377">
    <property type="entry name" value="WHTH_GntR"/>
    <property type="match status" value="1"/>
</dbReference>
<dbReference type="GO" id="GO:0030170">
    <property type="term" value="F:pyridoxal phosphate binding"/>
    <property type="evidence" value="ECO:0007669"/>
    <property type="project" value="InterPro"/>
</dbReference>
<dbReference type="InterPro" id="IPR000524">
    <property type="entry name" value="Tscrpt_reg_HTH_GntR"/>
</dbReference>
<evidence type="ECO:0000313" key="10">
    <source>
        <dbReference type="EMBL" id="MCY8458250.1"/>
    </source>
</evidence>
<dbReference type="InterPro" id="IPR036390">
    <property type="entry name" value="WH_DNA-bd_sf"/>
</dbReference>
<dbReference type="PRINTS" id="PR00035">
    <property type="entry name" value="HTHGNTR"/>
</dbReference>
<evidence type="ECO:0000256" key="2">
    <source>
        <dbReference type="ARBA" id="ARBA00005384"/>
    </source>
</evidence>
<dbReference type="EMBL" id="JALAPQ010000019">
    <property type="protein sequence ID" value="MCY8458250.1"/>
    <property type="molecule type" value="Genomic_DNA"/>
</dbReference>
<dbReference type="GO" id="GO:0003677">
    <property type="term" value="F:DNA binding"/>
    <property type="evidence" value="ECO:0007669"/>
    <property type="project" value="UniProtKB-KW"/>
</dbReference>
<dbReference type="Gene3D" id="3.90.1150.10">
    <property type="entry name" value="Aspartate Aminotransferase, domain 1"/>
    <property type="match status" value="1"/>
</dbReference>
<dbReference type="PROSITE" id="PS50949">
    <property type="entry name" value="HTH_GNTR"/>
    <property type="match status" value="1"/>
</dbReference>
<dbReference type="AlphaFoldDB" id="A0A9Q4HMX3"/>
<name>A0A9Q4HMX3_BACSC</name>
<accession>A0A9Q4HMX3</accession>
<proteinExistence type="inferred from homology"/>